<proteinExistence type="predicted"/>
<feature type="region of interest" description="Disordered" evidence="1">
    <location>
        <begin position="767"/>
        <end position="788"/>
    </location>
</feature>
<gene>
    <name evidence="2" type="ORF">L0665_03850</name>
</gene>
<evidence type="ECO:0000256" key="1">
    <source>
        <dbReference type="SAM" id="MobiDB-lite"/>
    </source>
</evidence>
<dbReference type="AlphaFoldDB" id="A0A9Q4KPB2"/>
<evidence type="ECO:0000313" key="2">
    <source>
        <dbReference type="EMBL" id="MDE4907745.1"/>
    </source>
</evidence>
<dbReference type="RefSeq" id="WP_274924393.1">
    <property type="nucleotide sequence ID" value="NZ_JAKELO010000002.1"/>
</dbReference>
<dbReference type="SUPFAM" id="SSF52540">
    <property type="entry name" value="P-loop containing nucleoside triphosphate hydrolases"/>
    <property type="match status" value="1"/>
</dbReference>
<feature type="compositionally biased region" description="Polar residues" evidence="1">
    <location>
        <begin position="344"/>
        <end position="354"/>
    </location>
</feature>
<organism evidence="2 3">
    <name type="scientific">Methanogenium marinum</name>
    <dbReference type="NCBI Taxonomy" id="348610"/>
    <lineage>
        <taxon>Archaea</taxon>
        <taxon>Methanobacteriati</taxon>
        <taxon>Methanobacteriota</taxon>
        <taxon>Stenosarchaea group</taxon>
        <taxon>Methanomicrobia</taxon>
        <taxon>Methanomicrobiales</taxon>
        <taxon>Methanomicrobiaceae</taxon>
        <taxon>Methanogenium</taxon>
    </lineage>
</organism>
<accession>A0A9Q4KPB2</accession>
<feature type="region of interest" description="Disordered" evidence="1">
    <location>
        <begin position="333"/>
        <end position="367"/>
    </location>
</feature>
<reference evidence="2" key="1">
    <citation type="submission" date="2022-01" db="EMBL/GenBank/DDBJ databases">
        <title>Draft genome of Methanogenium marinum DSM 15558.</title>
        <authorList>
            <person name="Chen S.-C."/>
            <person name="You Y.-T."/>
        </authorList>
    </citation>
    <scope>NUCLEOTIDE SEQUENCE</scope>
    <source>
        <strain evidence="2">DSM 15558</strain>
    </source>
</reference>
<name>A0A9Q4KPB2_9EURY</name>
<sequence>MTADTEEIRRALSLLFSNGTVVELRALGDGGVHSGYFTDFDVMADRAAAIDNYNDVHGVYVTLNEVNPVLLSRRANRIKQRLSRTDTTTADKDIVRRRWFPIDLDPVRPSGVSASEEEHIAALKRAEEITRWLTGKGFPAPVTADSGNGAHLLYAIDLPNDDEATKLVKACLAVLDAFFSDETVHCDTANFNAARIWKCYGTTACKGDNTTERPHRMARIITAPKEPEVVPNDMLRDLADCIPRSAPKVDKGRRRGSFDLRWWLDHNTIAVKTERPWQGGTLFSLAECPFSTAHTDGAFAIQFANGALFAGCHHDSCGGGTQRWQEFRGMYEPERIGGKKRSGTKGTDTSTNEEVTTDDPSPVSPIPDTAVDAEEHRKRAMEILETGDPLAFLLDVFHREHVGDQTVAECLAMSVASQSVENTAGLHVSISGNSGKGKTHACNAMGHLLPEEYRIKGTLSDKALFYDDDLRPGTVLLFDDIGLSDDMQELLKSATANFREPIVHRTLTRERQLKVCTIPERCVWWLAKVESIGDDQVMNRMLTVWIDDSAAQDRAVLDHLKKSETGVLCSATDDTDVYVCRAMWEILKSAVRRVKIPFAERISFSTIQNRRNPAMLFDLIKCHALLHFFQRETDADGTLIATHDDFAYARKLFTAINGDGGGQETKLTKNEAAALQSIAKMNLEVFTIHQLQDALGFSYQPTYRLLHGYTTKRATYAGILDKCPAVSFIDATVAEMLSGMEIKRREKYFSFDVAIYRDWMRQSDVWLEPDDTDGNSDDDNRDDGDDRGDDVFIFSSRFRTEKAKNEKINGGDTDVHSSKRDSSIDICTDSTGCFHTNPVSFDNPVSPVSGSGCVSDIGGDENEPDKTAYSQAIPEKTMHLHLFGCKSNCKEMKTVEKMKTRQAGTTPPLPGILDHRDFEHSPVSLGHCTLCGDGRAVYQSKAQRAAICEKCYARLVREWNKSEGVV</sequence>
<comment type="caution">
    <text evidence="2">The sequence shown here is derived from an EMBL/GenBank/DDBJ whole genome shotgun (WGS) entry which is preliminary data.</text>
</comment>
<dbReference type="Gene3D" id="3.40.50.300">
    <property type="entry name" value="P-loop containing nucleotide triphosphate hydrolases"/>
    <property type="match status" value="1"/>
</dbReference>
<protein>
    <submittedName>
        <fullName evidence="2">Uncharacterized protein</fullName>
    </submittedName>
</protein>
<evidence type="ECO:0000313" key="3">
    <source>
        <dbReference type="Proteomes" id="UP001143747"/>
    </source>
</evidence>
<keyword evidence="3" id="KW-1185">Reference proteome</keyword>
<dbReference type="EMBL" id="JAKELO010000002">
    <property type="protein sequence ID" value="MDE4907745.1"/>
    <property type="molecule type" value="Genomic_DNA"/>
</dbReference>
<dbReference type="InterPro" id="IPR027417">
    <property type="entry name" value="P-loop_NTPase"/>
</dbReference>
<dbReference type="Proteomes" id="UP001143747">
    <property type="component" value="Unassembled WGS sequence"/>
</dbReference>